<keyword evidence="10" id="KW-1185">Reference proteome</keyword>
<dbReference type="UniPathway" id="UPA00262">
    <property type="reaction ID" value="UER00222"/>
</dbReference>
<comment type="pathway">
    <text evidence="1">Porphyrin-containing compound metabolism; siroheme biosynthesis; sirohydrochlorin from precorrin-2: step 1/1.</text>
</comment>
<evidence type="ECO:0000256" key="6">
    <source>
        <dbReference type="ARBA" id="ARBA00047561"/>
    </source>
</evidence>
<protein>
    <recommendedName>
        <fullName evidence="2">precorrin-2 dehydrogenase</fullName>
        <ecNumber evidence="2">1.3.1.76</ecNumber>
    </recommendedName>
</protein>
<feature type="domain" description="Sirohaem synthase dimerisation" evidence="7">
    <location>
        <begin position="152"/>
        <end position="205"/>
    </location>
</feature>
<dbReference type="PANTHER" id="PTHR35330:SF1">
    <property type="entry name" value="SIROHEME BIOSYNTHESIS PROTEIN MET8"/>
    <property type="match status" value="1"/>
</dbReference>
<dbReference type="AlphaFoldDB" id="A0A1S6IXL9"/>
<evidence type="ECO:0000256" key="4">
    <source>
        <dbReference type="ARBA" id="ARBA00023027"/>
    </source>
</evidence>
<dbReference type="Gene3D" id="1.10.8.610">
    <property type="entry name" value="SirC, precorrin-2 dehydrogenase, C-terminal helical domain-like"/>
    <property type="match status" value="1"/>
</dbReference>
<keyword evidence="3" id="KW-0560">Oxidoreductase</keyword>
<keyword evidence="4" id="KW-0520">NAD</keyword>
<dbReference type="InterPro" id="IPR028161">
    <property type="entry name" value="Met8-like"/>
</dbReference>
<evidence type="ECO:0000256" key="1">
    <source>
        <dbReference type="ARBA" id="ARBA00005010"/>
    </source>
</evidence>
<reference evidence="9 10" key="1">
    <citation type="journal article" date="2016" name="Int. J. Syst. Evol. Microbiol.">
        <title>Desulfotomaculum ferrireducens sp. nov., a moderately thermophilic sulfate-reducing and dissimilatory Fe(III)-reducing bacterium isolated from compost.</title>
        <authorList>
            <person name="Yang G."/>
            <person name="Guo J."/>
            <person name="Zhuang L."/>
            <person name="Yuan Y."/>
            <person name="Zhou S."/>
        </authorList>
    </citation>
    <scope>NUCLEOTIDE SEQUENCE [LARGE SCALE GENOMIC DNA]</scope>
    <source>
        <strain evidence="9 10">GSS09</strain>
    </source>
</reference>
<dbReference type="InterPro" id="IPR006367">
    <property type="entry name" value="Sirohaem_synthase_N"/>
</dbReference>
<evidence type="ECO:0000313" key="10">
    <source>
        <dbReference type="Proteomes" id="UP000189464"/>
    </source>
</evidence>
<keyword evidence="5" id="KW-0627">Porphyrin biosynthesis</keyword>
<accession>A0A1S6IXL9</accession>
<dbReference type="GO" id="GO:0004325">
    <property type="term" value="F:ferrochelatase activity"/>
    <property type="evidence" value="ECO:0007669"/>
    <property type="project" value="InterPro"/>
</dbReference>
<dbReference type="InterPro" id="IPR036291">
    <property type="entry name" value="NAD(P)-bd_dom_sf"/>
</dbReference>
<dbReference type="Gene3D" id="3.40.50.720">
    <property type="entry name" value="NAD(P)-binding Rossmann-like Domain"/>
    <property type="match status" value="1"/>
</dbReference>
<dbReference type="RefSeq" id="WP_077714589.1">
    <property type="nucleotide sequence ID" value="NZ_CP019698.1"/>
</dbReference>
<dbReference type="EMBL" id="CP019698">
    <property type="protein sequence ID" value="AQS59520.1"/>
    <property type="molecule type" value="Genomic_DNA"/>
</dbReference>
<dbReference type="NCBIfam" id="TIGR01470">
    <property type="entry name" value="cysG_Nterm"/>
    <property type="match status" value="1"/>
</dbReference>
<dbReference type="InterPro" id="IPR042518">
    <property type="entry name" value="SirC_C"/>
</dbReference>
<dbReference type="KEGG" id="dfg:B0537_10770"/>
<dbReference type="GO" id="GO:0043115">
    <property type="term" value="F:precorrin-2 dehydrogenase activity"/>
    <property type="evidence" value="ECO:0007669"/>
    <property type="project" value="UniProtKB-EC"/>
</dbReference>
<dbReference type="OrthoDB" id="9773765at2"/>
<dbReference type="Proteomes" id="UP000189464">
    <property type="component" value="Chromosome"/>
</dbReference>
<dbReference type="SUPFAM" id="SSF75615">
    <property type="entry name" value="Siroheme synthase middle domains-like"/>
    <property type="match status" value="1"/>
</dbReference>
<feature type="domain" description="Siroheme synthase central" evidence="8">
    <location>
        <begin position="120"/>
        <end position="146"/>
    </location>
</feature>
<dbReference type="EC" id="1.3.1.76" evidence="2"/>
<proteinExistence type="predicted"/>
<gene>
    <name evidence="9" type="ORF">B0537_10770</name>
</gene>
<evidence type="ECO:0000256" key="3">
    <source>
        <dbReference type="ARBA" id="ARBA00023002"/>
    </source>
</evidence>
<comment type="catalytic activity">
    <reaction evidence="6">
        <text>precorrin-2 + NAD(+) = sirohydrochlorin + NADH + 2 H(+)</text>
        <dbReference type="Rhea" id="RHEA:15613"/>
        <dbReference type="ChEBI" id="CHEBI:15378"/>
        <dbReference type="ChEBI" id="CHEBI:57540"/>
        <dbReference type="ChEBI" id="CHEBI:57945"/>
        <dbReference type="ChEBI" id="CHEBI:58351"/>
        <dbReference type="ChEBI" id="CHEBI:58827"/>
        <dbReference type="EC" id="1.3.1.76"/>
    </reaction>
</comment>
<dbReference type="STRING" id="1833852.B0537_10770"/>
<dbReference type="PANTHER" id="PTHR35330">
    <property type="entry name" value="SIROHEME BIOSYNTHESIS PROTEIN MET8"/>
    <property type="match status" value="1"/>
</dbReference>
<sequence>MNCLYPVYLNLDQQLCLVVGGGKVAERKICSLLECGALVRVVSPQVTPLIEQYSRQNKLELRSRDYQTSDLDGAFLVFAATNQPQVNQRVVEDCRQRNLPINVVDNPAACNFTVPSVIRRGKLAIAVSTGGASPLLAAKIRRQLEGHFGPEYGDFLEILADVRQQVLNDVEDITERQEIFKKLIESDILELIKEGKHDLIKERIDKCLSR</sequence>
<evidence type="ECO:0000256" key="2">
    <source>
        <dbReference type="ARBA" id="ARBA00012400"/>
    </source>
</evidence>
<evidence type="ECO:0000259" key="7">
    <source>
        <dbReference type="Pfam" id="PF10414"/>
    </source>
</evidence>
<name>A0A1S6IXL9_9FIRM</name>
<evidence type="ECO:0000259" key="8">
    <source>
        <dbReference type="Pfam" id="PF14824"/>
    </source>
</evidence>
<dbReference type="Pfam" id="PF13241">
    <property type="entry name" value="NAD_binding_7"/>
    <property type="match status" value="1"/>
</dbReference>
<dbReference type="Pfam" id="PF14824">
    <property type="entry name" value="Sirohm_synth_M"/>
    <property type="match status" value="1"/>
</dbReference>
<evidence type="ECO:0000313" key="9">
    <source>
        <dbReference type="EMBL" id="AQS59520.1"/>
    </source>
</evidence>
<evidence type="ECO:0000256" key="5">
    <source>
        <dbReference type="ARBA" id="ARBA00023244"/>
    </source>
</evidence>
<dbReference type="InterPro" id="IPR019478">
    <property type="entry name" value="Sirohaem_synthase_dimer_dom"/>
</dbReference>
<organism evidence="9 10">
    <name type="scientific">Desulforamulus ferrireducens</name>
    <dbReference type="NCBI Taxonomy" id="1833852"/>
    <lineage>
        <taxon>Bacteria</taxon>
        <taxon>Bacillati</taxon>
        <taxon>Bacillota</taxon>
        <taxon>Clostridia</taxon>
        <taxon>Eubacteriales</taxon>
        <taxon>Peptococcaceae</taxon>
        <taxon>Desulforamulus</taxon>
    </lineage>
</organism>
<dbReference type="Pfam" id="PF10414">
    <property type="entry name" value="CysG_dimeriser"/>
    <property type="match status" value="1"/>
</dbReference>
<dbReference type="GO" id="GO:0019354">
    <property type="term" value="P:siroheme biosynthetic process"/>
    <property type="evidence" value="ECO:0007669"/>
    <property type="project" value="UniProtKB-UniPathway"/>
</dbReference>
<dbReference type="SUPFAM" id="SSF51735">
    <property type="entry name" value="NAD(P)-binding Rossmann-fold domains"/>
    <property type="match status" value="1"/>
</dbReference>
<dbReference type="InterPro" id="IPR028281">
    <property type="entry name" value="Sirohaem_synthase_central"/>
</dbReference>